<dbReference type="RefSeq" id="WP_193114587.1">
    <property type="nucleotide sequence ID" value="NZ_CP041165.1"/>
</dbReference>
<dbReference type="Proteomes" id="UP000593910">
    <property type="component" value="Chromosome"/>
</dbReference>
<organism evidence="1 2">
    <name type="scientific">Sulfurimonas marina</name>
    <dbReference type="NCBI Taxonomy" id="2590551"/>
    <lineage>
        <taxon>Bacteria</taxon>
        <taxon>Pseudomonadati</taxon>
        <taxon>Campylobacterota</taxon>
        <taxon>Epsilonproteobacteria</taxon>
        <taxon>Campylobacterales</taxon>
        <taxon>Sulfurimonadaceae</taxon>
        <taxon>Sulfurimonas</taxon>
    </lineage>
</organism>
<proteinExistence type="predicted"/>
<dbReference type="KEGG" id="smax:FJR03_05190"/>
<gene>
    <name evidence="1" type="ORF">FJR03_05190</name>
</gene>
<keyword evidence="2" id="KW-1185">Reference proteome</keyword>
<protein>
    <submittedName>
        <fullName evidence="1">Uncharacterized protein</fullName>
    </submittedName>
</protein>
<evidence type="ECO:0000313" key="1">
    <source>
        <dbReference type="EMBL" id="QOP41168.1"/>
    </source>
</evidence>
<accession>A0A7M1AX59</accession>
<name>A0A7M1AX59_9BACT</name>
<sequence>MQIFGKYKTNFDMDYLVEHYIYFNEEDESITTADLENMLKKKRKTVAGTIFLYHPETSPKGFKPSKFLQEDGFEQYDEFVELNDNPMSHILNAGLKHPYKGKLVEIKYLFNYNRENAPAFVFDEFEKDLEKLKSMQLTRHDKELNYIDIPNIRLSGKFVYFGIGHKYERDHTAINYYARDLTEHIKKLDKQIVFIYDRNHDIDEAMDIAYFISPLMGGKNRELVANAFKEIFADGTPKMVRLP</sequence>
<reference evidence="1 2" key="1">
    <citation type="submission" date="2019-06" db="EMBL/GenBank/DDBJ databases">
        <title>Sulfurimonas gotlandica sp. nov., a chemoautotrophic and psychrotolerant epsilonproteobacterium isolated from a pelagic redoxcline, and an emended description of the genus Sulfurimonas.</title>
        <authorList>
            <person name="Wang S."/>
            <person name="Jiang L."/>
            <person name="Shao Z."/>
        </authorList>
    </citation>
    <scope>NUCLEOTIDE SEQUENCE [LARGE SCALE GENOMIC DNA]</scope>
    <source>
        <strain evidence="1 2">B2</strain>
    </source>
</reference>
<dbReference type="EMBL" id="CP041165">
    <property type="protein sequence ID" value="QOP41168.1"/>
    <property type="molecule type" value="Genomic_DNA"/>
</dbReference>
<evidence type="ECO:0000313" key="2">
    <source>
        <dbReference type="Proteomes" id="UP000593910"/>
    </source>
</evidence>
<dbReference type="AlphaFoldDB" id="A0A7M1AX59"/>